<organism evidence="1 2">
    <name type="scientific">Trichinella zimbabwensis</name>
    <dbReference type="NCBI Taxonomy" id="268475"/>
    <lineage>
        <taxon>Eukaryota</taxon>
        <taxon>Metazoa</taxon>
        <taxon>Ecdysozoa</taxon>
        <taxon>Nematoda</taxon>
        <taxon>Enoplea</taxon>
        <taxon>Dorylaimia</taxon>
        <taxon>Trichinellida</taxon>
        <taxon>Trichinellidae</taxon>
        <taxon>Trichinella</taxon>
    </lineage>
</organism>
<dbReference type="AlphaFoldDB" id="A0A0V1H3J0"/>
<sequence length="76" mass="8513">MLPHARASKSLGHGPSISAALRRESKLLRLMSMKQFSCVAENGKQQADHQIQIHLLWIHIKQQSKASSSISQCYQS</sequence>
<proteinExistence type="predicted"/>
<evidence type="ECO:0000313" key="2">
    <source>
        <dbReference type="Proteomes" id="UP000055024"/>
    </source>
</evidence>
<dbReference type="Proteomes" id="UP000055024">
    <property type="component" value="Unassembled WGS sequence"/>
</dbReference>
<comment type="caution">
    <text evidence="1">The sequence shown here is derived from an EMBL/GenBank/DDBJ whole genome shotgun (WGS) entry which is preliminary data.</text>
</comment>
<protein>
    <submittedName>
        <fullName evidence="1">Uncharacterized protein</fullName>
    </submittedName>
</protein>
<accession>A0A0V1H3J0</accession>
<gene>
    <name evidence="1" type="ORF">T11_790</name>
</gene>
<evidence type="ECO:0000313" key="1">
    <source>
        <dbReference type="EMBL" id="KRZ05118.1"/>
    </source>
</evidence>
<keyword evidence="2" id="KW-1185">Reference proteome</keyword>
<dbReference type="EMBL" id="JYDP01000146">
    <property type="protein sequence ID" value="KRZ05118.1"/>
    <property type="molecule type" value="Genomic_DNA"/>
</dbReference>
<name>A0A0V1H3J0_9BILA</name>
<reference evidence="1 2" key="1">
    <citation type="submission" date="2015-01" db="EMBL/GenBank/DDBJ databases">
        <title>Evolution of Trichinella species and genotypes.</title>
        <authorList>
            <person name="Korhonen P.K."/>
            <person name="Edoardo P."/>
            <person name="Giuseppe L.R."/>
            <person name="Gasser R.B."/>
        </authorList>
    </citation>
    <scope>NUCLEOTIDE SEQUENCE [LARGE SCALE GENOMIC DNA]</scope>
    <source>
        <strain evidence="1">ISS1029</strain>
    </source>
</reference>